<dbReference type="GO" id="GO:0055129">
    <property type="term" value="P:L-proline biosynthetic process"/>
    <property type="evidence" value="ECO:0007669"/>
    <property type="project" value="TreeGrafter"/>
</dbReference>
<evidence type="ECO:0000256" key="2">
    <source>
        <dbReference type="ARBA" id="ARBA00022857"/>
    </source>
</evidence>
<dbReference type="PANTHER" id="PTHR11645">
    <property type="entry name" value="PYRROLINE-5-CARBOXYLATE REDUCTASE"/>
    <property type="match status" value="1"/>
</dbReference>
<keyword evidence="9" id="KW-1185">Reference proteome</keyword>
<dbReference type="Pfam" id="PF14748">
    <property type="entry name" value="P5CR_dimer"/>
    <property type="match status" value="1"/>
</dbReference>
<proteinExistence type="inferred from homology"/>
<dbReference type="GO" id="GO:0004735">
    <property type="term" value="F:pyrroline-5-carboxylate reductase activity"/>
    <property type="evidence" value="ECO:0007669"/>
    <property type="project" value="InterPro"/>
</dbReference>
<evidence type="ECO:0000313" key="8">
    <source>
        <dbReference type="EMBL" id="KAG9237321.1"/>
    </source>
</evidence>
<dbReference type="SUPFAM" id="SSF51735">
    <property type="entry name" value="NAD(P)-binding Rossmann-fold domains"/>
    <property type="match status" value="1"/>
</dbReference>
<evidence type="ECO:0000256" key="3">
    <source>
        <dbReference type="ARBA" id="ARBA00023002"/>
    </source>
</evidence>
<gene>
    <name evidence="8" type="ORF">BJ875DRAFT_418417</name>
</gene>
<dbReference type="InterPro" id="IPR008927">
    <property type="entry name" value="6-PGluconate_DH-like_C_sf"/>
</dbReference>
<dbReference type="InterPro" id="IPR000304">
    <property type="entry name" value="Pyrroline-COOH_reductase"/>
</dbReference>
<dbReference type="Gene3D" id="1.10.3730.10">
    <property type="entry name" value="ProC C-terminal domain-like"/>
    <property type="match status" value="1"/>
</dbReference>
<comment type="caution">
    <text evidence="8">The sequence shown here is derived from an EMBL/GenBank/DDBJ whole genome shotgun (WGS) entry which is preliminary data.</text>
</comment>
<keyword evidence="5" id="KW-0732">Signal</keyword>
<dbReference type="HAMAP" id="MF_01925">
    <property type="entry name" value="P5C_reductase"/>
    <property type="match status" value="1"/>
</dbReference>
<dbReference type="AlphaFoldDB" id="A0A9P7YPG6"/>
<dbReference type="Proteomes" id="UP000824998">
    <property type="component" value="Unassembled WGS sequence"/>
</dbReference>
<dbReference type="Pfam" id="PF03807">
    <property type="entry name" value="F420_oxidored"/>
    <property type="match status" value="1"/>
</dbReference>
<feature type="binding site" evidence="4">
    <location>
        <begin position="16"/>
        <end position="21"/>
    </location>
    <ligand>
        <name>NADP(+)</name>
        <dbReference type="ChEBI" id="CHEBI:58349"/>
    </ligand>
</feature>
<dbReference type="PANTHER" id="PTHR11645:SF0">
    <property type="entry name" value="PYRROLINE-5-CARBOXYLATE REDUCTASE 3"/>
    <property type="match status" value="1"/>
</dbReference>
<dbReference type="SUPFAM" id="SSF48179">
    <property type="entry name" value="6-phosphogluconate dehydrogenase C-terminal domain-like"/>
    <property type="match status" value="1"/>
</dbReference>
<evidence type="ECO:0000256" key="1">
    <source>
        <dbReference type="ARBA" id="ARBA00005525"/>
    </source>
</evidence>
<sequence>MNGATPTITGLTLAIIGCGTMGSAILAGVMESCVQTEARGEEPTISRFIATVSSSESAQALRLRFAKYRVKPWLEVLEKDNVTGMREADIVMLACKPYMASTVLSTPCVRESLAGKLVVSVLVGSPADKLESFIYHASPKGDDERRIYIKRVMLNIAAEHGASMSVIETPAEPVPQYMEDITSWMFLQVGKTAPVAPELFDIGGIIAGPSSAFLSVALDGILDGAVSEGLKRADARKMLTQSMVSLTKLLESGEHPAVLREKYSSPKGTTIAGLLSLEEDRVRYAFSKAVIKSSKRSEEIGK</sequence>
<dbReference type="PIRSF" id="PIRSF000193">
    <property type="entry name" value="Pyrrol-5-carb_rd"/>
    <property type="match status" value="1"/>
</dbReference>
<evidence type="ECO:0000256" key="5">
    <source>
        <dbReference type="SAM" id="SignalP"/>
    </source>
</evidence>
<dbReference type="Gene3D" id="3.40.50.720">
    <property type="entry name" value="NAD(P)-binding Rossmann-like Domain"/>
    <property type="match status" value="1"/>
</dbReference>
<feature type="chain" id="PRO_5040426485" evidence="5">
    <location>
        <begin position="23"/>
        <end position="302"/>
    </location>
</feature>
<feature type="domain" description="Pyrroline-5-carboxylate reductase dimerisation" evidence="7">
    <location>
        <begin position="198"/>
        <end position="299"/>
    </location>
</feature>
<evidence type="ECO:0000256" key="4">
    <source>
        <dbReference type="PIRSR" id="PIRSR000193-1"/>
    </source>
</evidence>
<comment type="similarity">
    <text evidence="1">Belongs to the pyrroline-5-carboxylate reductase family.</text>
</comment>
<dbReference type="InterPro" id="IPR029036">
    <property type="entry name" value="P5CR_dimer"/>
</dbReference>
<keyword evidence="3" id="KW-0560">Oxidoreductase</keyword>
<feature type="binding site" evidence="4">
    <location>
        <position position="81"/>
    </location>
    <ligand>
        <name>NADPH</name>
        <dbReference type="ChEBI" id="CHEBI:57783"/>
    </ligand>
</feature>
<dbReference type="OrthoDB" id="10263291at2759"/>
<dbReference type="InterPro" id="IPR036291">
    <property type="entry name" value="NAD(P)-bd_dom_sf"/>
</dbReference>
<accession>A0A9P7YPG6</accession>
<protein>
    <submittedName>
        <fullName evidence="8">Pyrroline-5-carboxylate reductase</fullName>
    </submittedName>
</protein>
<name>A0A9P7YPG6_9HELO</name>
<feature type="binding site" evidence="4">
    <location>
        <begin position="94"/>
        <end position="97"/>
    </location>
    <ligand>
        <name>NADP(+)</name>
        <dbReference type="ChEBI" id="CHEBI:58349"/>
    </ligand>
</feature>
<dbReference type="EMBL" id="MU251389">
    <property type="protein sequence ID" value="KAG9237321.1"/>
    <property type="molecule type" value="Genomic_DNA"/>
</dbReference>
<feature type="domain" description="Pyrroline-5-carboxylate reductase catalytic N-terminal" evidence="6">
    <location>
        <begin position="13"/>
        <end position="124"/>
    </location>
</feature>
<organism evidence="8 9">
    <name type="scientific">Amylocarpus encephaloides</name>
    <dbReference type="NCBI Taxonomy" id="45428"/>
    <lineage>
        <taxon>Eukaryota</taxon>
        <taxon>Fungi</taxon>
        <taxon>Dikarya</taxon>
        <taxon>Ascomycota</taxon>
        <taxon>Pezizomycotina</taxon>
        <taxon>Leotiomycetes</taxon>
        <taxon>Helotiales</taxon>
        <taxon>Helotiales incertae sedis</taxon>
        <taxon>Amylocarpus</taxon>
    </lineage>
</organism>
<evidence type="ECO:0000313" key="9">
    <source>
        <dbReference type="Proteomes" id="UP000824998"/>
    </source>
</evidence>
<reference evidence="8" key="1">
    <citation type="journal article" date="2021" name="IMA Fungus">
        <title>Genomic characterization of three marine fungi, including Emericellopsis atlantica sp. nov. with signatures of a generalist lifestyle and marine biomass degradation.</title>
        <authorList>
            <person name="Hagestad O.C."/>
            <person name="Hou L."/>
            <person name="Andersen J.H."/>
            <person name="Hansen E.H."/>
            <person name="Altermark B."/>
            <person name="Li C."/>
            <person name="Kuhnert E."/>
            <person name="Cox R.J."/>
            <person name="Crous P.W."/>
            <person name="Spatafora J.W."/>
            <person name="Lail K."/>
            <person name="Amirebrahimi M."/>
            <person name="Lipzen A."/>
            <person name="Pangilinan J."/>
            <person name="Andreopoulos W."/>
            <person name="Hayes R.D."/>
            <person name="Ng V."/>
            <person name="Grigoriev I.V."/>
            <person name="Jackson S.A."/>
            <person name="Sutton T.D.S."/>
            <person name="Dobson A.D.W."/>
            <person name="Rama T."/>
        </authorList>
    </citation>
    <scope>NUCLEOTIDE SEQUENCE</scope>
    <source>
        <strain evidence="8">TRa018bII</strain>
    </source>
</reference>
<dbReference type="FunFam" id="1.10.3730.10:FF:000001">
    <property type="entry name" value="Pyrroline-5-carboxylate reductase"/>
    <property type="match status" value="1"/>
</dbReference>
<evidence type="ECO:0000259" key="6">
    <source>
        <dbReference type="Pfam" id="PF03807"/>
    </source>
</evidence>
<feature type="signal peptide" evidence="5">
    <location>
        <begin position="1"/>
        <end position="22"/>
    </location>
</feature>
<dbReference type="InterPro" id="IPR028939">
    <property type="entry name" value="P5C_Rdtase_cat_N"/>
</dbReference>
<keyword evidence="2 4" id="KW-0521">NADP</keyword>
<evidence type="ECO:0000259" key="7">
    <source>
        <dbReference type="Pfam" id="PF14748"/>
    </source>
</evidence>